<evidence type="ECO:0000313" key="2">
    <source>
        <dbReference type="Proteomes" id="UP000501690"/>
    </source>
</evidence>
<name>A0A4D6NAP1_VIGUN</name>
<keyword evidence="2" id="KW-1185">Reference proteome</keyword>
<proteinExistence type="predicted"/>
<evidence type="ECO:0000313" key="1">
    <source>
        <dbReference type="EMBL" id="QCE10368.1"/>
    </source>
</evidence>
<gene>
    <name evidence="1" type="ORF">DEO72_LG10g1598</name>
</gene>
<reference evidence="1 2" key="1">
    <citation type="submission" date="2019-04" db="EMBL/GenBank/DDBJ databases">
        <title>An improved genome assembly and genetic linkage map for asparagus bean, Vigna unguiculata ssp. sesquipedialis.</title>
        <authorList>
            <person name="Xia Q."/>
            <person name="Zhang R."/>
            <person name="Dong Y."/>
        </authorList>
    </citation>
    <scope>NUCLEOTIDE SEQUENCE [LARGE SCALE GENOMIC DNA]</scope>
    <source>
        <tissue evidence="1">Leaf</tissue>
    </source>
</reference>
<dbReference type="AlphaFoldDB" id="A0A4D6NAP1"/>
<protein>
    <submittedName>
        <fullName evidence="1">Uncharacterized protein</fullName>
    </submittedName>
</protein>
<sequence>MIIYANVLDGIAVSLQFKVQVSRYCGIDLPWVALMMHSSCLTECLKRILIPHDDFTAEVVFRVLGRRSAIEEALLIKNLKGWFCRLGGSIAVKVVSYNALLVGLGRERHTQYSTNMIIYANVLDGIAVSLQFKVQVSRYCGIDLPWVALMMHSSCLTECLKRILIPHDDFTAEVVFRVLGRRSAIEEALLIKNLKGWFCRLGGSIAVKVVSYNALLVGLGRERHTQ</sequence>
<accession>A0A4D6NAP1</accession>
<dbReference type="EMBL" id="CP039354">
    <property type="protein sequence ID" value="QCE10368.1"/>
    <property type="molecule type" value="Genomic_DNA"/>
</dbReference>
<dbReference type="Proteomes" id="UP000501690">
    <property type="component" value="Linkage Group LG10"/>
</dbReference>
<organism evidence="1 2">
    <name type="scientific">Vigna unguiculata</name>
    <name type="common">Cowpea</name>
    <dbReference type="NCBI Taxonomy" id="3917"/>
    <lineage>
        <taxon>Eukaryota</taxon>
        <taxon>Viridiplantae</taxon>
        <taxon>Streptophyta</taxon>
        <taxon>Embryophyta</taxon>
        <taxon>Tracheophyta</taxon>
        <taxon>Spermatophyta</taxon>
        <taxon>Magnoliopsida</taxon>
        <taxon>eudicotyledons</taxon>
        <taxon>Gunneridae</taxon>
        <taxon>Pentapetalae</taxon>
        <taxon>rosids</taxon>
        <taxon>fabids</taxon>
        <taxon>Fabales</taxon>
        <taxon>Fabaceae</taxon>
        <taxon>Papilionoideae</taxon>
        <taxon>50 kb inversion clade</taxon>
        <taxon>NPAAA clade</taxon>
        <taxon>indigoferoid/millettioid clade</taxon>
        <taxon>Phaseoleae</taxon>
        <taxon>Vigna</taxon>
    </lineage>
</organism>